<keyword evidence="3" id="KW-1185">Reference proteome</keyword>
<sequence length="184" mass="20731">MTKAWLLSIFTAVVASQSLLQSSSLLTKNLGKASLTAFNNLLGLDPTLNWKNATALTEAVGVQVYANVDSFVNVCKARQIYAQTLGYTYPACVNRFYLLNRDATPFDDAVTYVHTFKHLEFICSTGFDVFQFNLNCIDNAQQASGTVYQACFYKFQQTVQKNPLRFCEYVLLFESEGKRKNYTS</sequence>
<proteinExistence type="predicted"/>
<evidence type="ECO:0000313" key="2">
    <source>
        <dbReference type="EMBL" id="VDL86554.1"/>
    </source>
</evidence>
<feature type="chain" id="PRO_5043126076" evidence="1">
    <location>
        <begin position="17"/>
        <end position="184"/>
    </location>
</feature>
<dbReference type="EMBL" id="UYSL01027253">
    <property type="protein sequence ID" value="VDL86554.1"/>
    <property type="molecule type" value="Genomic_DNA"/>
</dbReference>
<keyword evidence="1" id="KW-0732">Signal</keyword>
<organism evidence="4">
    <name type="scientific">Nippostrongylus brasiliensis</name>
    <name type="common">Rat hookworm</name>
    <dbReference type="NCBI Taxonomy" id="27835"/>
    <lineage>
        <taxon>Eukaryota</taxon>
        <taxon>Metazoa</taxon>
        <taxon>Ecdysozoa</taxon>
        <taxon>Nematoda</taxon>
        <taxon>Chromadorea</taxon>
        <taxon>Rhabditida</taxon>
        <taxon>Rhabditina</taxon>
        <taxon>Rhabditomorpha</taxon>
        <taxon>Strongyloidea</taxon>
        <taxon>Heligmosomidae</taxon>
        <taxon>Nippostrongylus</taxon>
    </lineage>
</organism>
<dbReference type="PANTHER" id="PTHR34311:SF2">
    <property type="entry name" value="CONJUGAL TRANSFER PROTEIN TRAN"/>
    <property type="match status" value="1"/>
</dbReference>
<evidence type="ECO:0000313" key="3">
    <source>
        <dbReference type="Proteomes" id="UP000271162"/>
    </source>
</evidence>
<dbReference type="Proteomes" id="UP000271162">
    <property type="component" value="Unassembled WGS sequence"/>
</dbReference>
<protein>
    <submittedName>
        <fullName evidence="4">Secreted protein</fullName>
    </submittedName>
</protein>
<evidence type="ECO:0000256" key="1">
    <source>
        <dbReference type="SAM" id="SignalP"/>
    </source>
</evidence>
<dbReference type="WBParaSite" id="NBR_0002202101-mRNA-1">
    <property type="protein sequence ID" value="NBR_0002202101-mRNA-1"/>
    <property type="gene ID" value="NBR_0002202101"/>
</dbReference>
<dbReference type="AlphaFoldDB" id="A0A0N4YXP9"/>
<evidence type="ECO:0000313" key="4">
    <source>
        <dbReference type="WBParaSite" id="NBR_0002202101-mRNA-1"/>
    </source>
</evidence>
<name>A0A0N4YXP9_NIPBR</name>
<dbReference type="PANTHER" id="PTHR34311">
    <property type="entry name" value="PROTEIN CBG21698-RELATED"/>
    <property type="match status" value="1"/>
</dbReference>
<reference evidence="4" key="1">
    <citation type="submission" date="2017-02" db="UniProtKB">
        <authorList>
            <consortium name="WormBaseParasite"/>
        </authorList>
    </citation>
    <scope>IDENTIFICATION</scope>
</reference>
<feature type="signal peptide" evidence="1">
    <location>
        <begin position="1"/>
        <end position="16"/>
    </location>
</feature>
<gene>
    <name evidence="2" type="ORF">NBR_LOCUS22021</name>
</gene>
<accession>A0A0N4YXP9</accession>
<dbReference type="STRING" id="27835.A0A0N4YXP9"/>
<reference evidence="2 3" key="2">
    <citation type="submission" date="2018-11" db="EMBL/GenBank/DDBJ databases">
        <authorList>
            <consortium name="Pathogen Informatics"/>
        </authorList>
    </citation>
    <scope>NUCLEOTIDE SEQUENCE [LARGE SCALE GENOMIC DNA]</scope>
</reference>